<organism evidence="4 5">
    <name type="scientific">Mesorhizobium australicum</name>
    <dbReference type="NCBI Taxonomy" id="536018"/>
    <lineage>
        <taxon>Bacteria</taxon>
        <taxon>Pseudomonadati</taxon>
        <taxon>Pseudomonadota</taxon>
        <taxon>Alphaproteobacteria</taxon>
        <taxon>Hyphomicrobiales</taxon>
        <taxon>Phyllobacteriaceae</taxon>
        <taxon>Mesorhizobium</taxon>
    </lineage>
</organism>
<accession>A0A1X7P2R0</accession>
<proteinExistence type="predicted"/>
<evidence type="ECO:0000313" key="4">
    <source>
        <dbReference type="EMBL" id="SMH45101.1"/>
    </source>
</evidence>
<evidence type="ECO:0000256" key="1">
    <source>
        <dbReference type="SAM" id="MobiDB-lite"/>
    </source>
</evidence>
<dbReference type="InterPro" id="IPR018637">
    <property type="entry name" value="DUF2059"/>
</dbReference>
<feature type="chain" id="PRO_5012824092" description="DUF2059 domain-containing protein" evidence="2">
    <location>
        <begin position="29"/>
        <end position="195"/>
    </location>
</feature>
<evidence type="ECO:0000256" key="2">
    <source>
        <dbReference type="SAM" id="SignalP"/>
    </source>
</evidence>
<keyword evidence="2" id="KW-0732">Signal</keyword>
<evidence type="ECO:0000313" key="5">
    <source>
        <dbReference type="Proteomes" id="UP000193083"/>
    </source>
</evidence>
<dbReference type="EMBL" id="FXBL01000004">
    <property type="protein sequence ID" value="SMH45101.1"/>
    <property type="molecule type" value="Genomic_DNA"/>
</dbReference>
<dbReference type="Proteomes" id="UP000193083">
    <property type="component" value="Unassembled WGS sequence"/>
</dbReference>
<keyword evidence="5" id="KW-1185">Reference proteome</keyword>
<feature type="domain" description="DUF2059" evidence="3">
    <location>
        <begin position="95"/>
        <end position="152"/>
    </location>
</feature>
<feature type="signal peptide" evidence="2">
    <location>
        <begin position="1"/>
        <end position="28"/>
    </location>
</feature>
<gene>
    <name evidence="4" type="ORF">SAMN02982922_3133</name>
</gene>
<protein>
    <recommendedName>
        <fullName evidence="3">DUF2059 domain-containing protein</fullName>
    </recommendedName>
</protein>
<dbReference type="RefSeq" id="WP_085464995.1">
    <property type="nucleotide sequence ID" value="NZ_FXBL01000004.1"/>
</dbReference>
<feature type="region of interest" description="Disordered" evidence="1">
    <location>
        <begin position="163"/>
        <end position="195"/>
    </location>
</feature>
<evidence type="ECO:0000259" key="3">
    <source>
        <dbReference type="Pfam" id="PF09832"/>
    </source>
</evidence>
<dbReference type="Pfam" id="PF09832">
    <property type="entry name" value="DUF2059"/>
    <property type="match status" value="1"/>
</dbReference>
<reference evidence="4 5" key="1">
    <citation type="submission" date="2017-04" db="EMBL/GenBank/DDBJ databases">
        <authorList>
            <person name="Afonso C.L."/>
            <person name="Miller P.J."/>
            <person name="Scott M.A."/>
            <person name="Spackman E."/>
            <person name="Goraichik I."/>
            <person name="Dimitrov K.M."/>
            <person name="Suarez D.L."/>
            <person name="Swayne D.E."/>
        </authorList>
    </citation>
    <scope>NUCLEOTIDE SEQUENCE [LARGE SCALE GENOMIC DNA]</scope>
    <source>
        <strain evidence="4 5">B5P</strain>
    </source>
</reference>
<dbReference type="OrthoDB" id="5510290at2"/>
<sequence>MVPFNRSRRVVAALATVALLAGASFASAQEISEAHLKAARAAVTSIKATDSMDSILPQANQMLKIELIQKNPNLEEDIVRIVDEETLAIAPRRGDLEKEVATAFAKAFTEQELTEIAAFHNSPTGKKFLSDSPIVGREVSKAVDIWQLGIARDLSQAVAKKLAEVAPAAQPPAPVEAPPANGQAPASPTLTPPAQ</sequence>
<dbReference type="AlphaFoldDB" id="A0A1X7P2R0"/>
<name>A0A1X7P2R0_9HYPH</name>